<organism evidence="1 2">
    <name type="scientific">Coemansia reversa (strain ATCC 12441 / NRRL 1564)</name>
    <dbReference type="NCBI Taxonomy" id="763665"/>
    <lineage>
        <taxon>Eukaryota</taxon>
        <taxon>Fungi</taxon>
        <taxon>Fungi incertae sedis</taxon>
        <taxon>Zoopagomycota</taxon>
        <taxon>Kickxellomycotina</taxon>
        <taxon>Kickxellomycetes</taxon>
        <taxon>Kickxellales</taxon>
        <taxon>Kickxellaceae</taxon>
        <taxon>Coemansia</taxon>
    </lineage>
</organism>
<dbReference type="Proteomes" id="UP000242474">
    <property type="component" value="Unassembled WGS sequence"/>
</dbReference>
<protein>
    <submittedName>
        <fullName evidence="1">Uncharacterized protein</fullName>
    </submittedName>
</protein>
<sequence>MAHMVNISIHELHNPIHAFIQIIQNLEKVSSSWPNVDILKLSVQLDDNSELELLRSYTRYEDNLLPIFCSLTTLFPGPLKLEYNDMSSCVVIGELFKQLANHYSRILLEDSALVLQNAEINNELSKHI</sequence>
<dbReference type="EMBL" id="KZ303506">
    <property type="protein sequence ID" value="PIA15510.1"/>
    <property type="molecule type" value="Genomic_DNA"/>
</dbReference>
<dbReference type="AlphaFoldDB" id="A0A2G5B947"/>
<name>A0A2G5B947_COERN</name>
<reference evidence="1 2" key="1">
    <citation type="journal article" date="2015" name="Genome Biol. Evol.">
        <title>Phylogenomic analyses indicate that early fungi evolved digesting cell walls of algal ancestors of land plants.</title>
        <authorList>
            <person name="Chang Y."/>
            <person name="Wang S."/>
            <person name="Sekimoto S."/>
            <person name="Aerts A.L."/>
            <person name="Choi C."/>
            <person name="Clum A."/>
            <person name="LaButti K.M."/>
            <person name="Lindquist E.A."/>
            <person name="Yee Ngan C."/>
            <person name="Ohm R.A."/>
            <person name="Salamov A.A."/>
            <person name="Grigoriev I.V."/>
            <person name="Spatafora J.W."/>
            <person name="Berbee M.L."/>
        </authorList>
    </citation>
    <scope>NUCLEOTIDE SEQUENCE [LARGE SCALE GENOMIC DNA]</scope>
    <source>
        <strain evidence="1 2">NRRL 1564</strain>
    </source>
</reference>
<gene>
    <name evidence="1" type="ORF">COEREDRAFT_87702</name>
</gene>
<accession>A0A2G5B947</accession>
<evidence type="ECO:0000313" key="1">
    <source>
        <dbReference type="EMBL" id="PIA15510.1"/>
    </source>
</evidence>
<keyword evidence="2" id="KW-1185">Reference proteome</keyword>
<proteinExistence type="predicted"/>
<evidence type="ECO:0000313" key="2">
    <source>
        <dbReference type="Proteomes" id="UP000242474"/>
    </source>
</evidence>